<name>A0A915YFL0_9BACT</name>
<dbReference type="KEGG" id="aup:AsAng_0029420"/>
<accession>A0A915YFL0</accession>
<dbReference type="AlphaFoldDB" id="A0A915YFL0"/>
<keyword evidence="2" id="KW-1185">Reference proteome</keyword>
<evidence type="ECO:0000313" key="1">
    <source>
        <dbReference type="EMBL" id="BDS12223.1"/>
    </source>
</evidence>
<gene>
    <name evidence="1" type="ORF">AsAng_0029420</name>
</gene>
<protein>
    <submittedName>
        <fullName evidence="1">Uncharacterized protein</fullName>
    </submittedName>
</protein>
<evidence type="ECO:0000313" key="2">
    <source>
        <dbReference type="Proteomes" id="UP001060919"/>
    </source>
</evidence>
<proteinExistence type="predicted"/>
<dbReference type="Proteomes" id="UP001060919">
    <property type="component" value="Chromosome"/>
</dbReference>
<sequence>MQRILFFLLFFQRSNNREIAHKLQRLKWYFTSYKNNALNINN</sequence>
<dbReference type="EMBL" id="AP026867">
    <property type="protein sequence ID" value="BDS12223.1"/>
    <property type="molecule type" value="Genomic_DNA"/>
</dbReference>
<reference evidence="1" key="1">
    <citation type="submission" date="2022-09" db="EMBL/GenBank/DDBJ databases">
        <title>Aureispira anguillicida sp. nov., isolated from Leptocephalus of Japanese eel Anguilla japonica.</title>
        <authorList>
            <person name="Yuasa K."/>
            <person name="Mekata T."/>
            <person name="Ikunari K."/>
        </authorList>
    </citation>
    <scope>NUCLEOTIDE SEQUENCE</scope>
    <source>
        <strain evidence="1">EL160426</strain>
    </source>
</reference>
<organism evidence="1 2">
    <name type="scientific">Aureispira anguillae</name>
    <dbReference type="NCBI Taxonomy" id="2864201"/>
    <lineage>
        <taxon>Bacteria</taxon>
        <taxon>Pseudomonadati</taxon>
        <taxon>Bacteroidota</taxon>
        <taxon>Saprospiria</taxon>
        <taxon>Saprospirales</taxon>
        <taxon>Saprospiraceae</taxon>
        <taxon>Aureispira</taxon>
    </lineage>
</organism>